<evidence type="ECO:0000313" key="1">
    <source>
        <dbReference type="EMBL" id="RCJ24839.1"/>
    </source>
</evidence>
<accession>A0A367QLB0</accession>
<evidence type="ECO:0000313" key="2">
    <source>
        <dbReference type="Proteomes" id="UP000252107"/>
    </source>
</evidence>
<organism evidence="1 2">
    <name type="scientific">Nostoc minutum NIES-26</name>
    <dbReference type="NCBI Taxonomy" id="1844469"/>
    <lineage>
        <taxon>Bacteria</taxon>
        <taxon>Bacillati</taxon>
        <taxon>Cyanobacteriota</taxon>
        <taxon>Cyanophyceae</taxon>
        <taxon>Nostocales</taxon>
        <taxon>Nostocaceae</taxon>
        <taxon>Nostoc</taxon>
    </lineage>
</organism>
<dbReference type="Proteomes" id="UP000252107">
    <property type="component" value="Unassembled WGS sequence"/>
</dbReference>
<evidence type="ECO:0008006" key="3">
    <source>
        <dbReference type="Google" id="ProtNLM"/>
    </source>
</evidence>
<name>A0A367QLB0_9NOSO</name>
<reference evidence="1" key="1">
    <citation type="submission" date="2016-04" db="EMBL/GenBank/DDBJ databases">
        <authorList>
            <person name="Tabuchi Yagui T.R."/>
        </authorList>
    </citation>
    <scope>NUCLEOTIDE SEQUENCE [LARGE SCALE GENOMIC DNA]</scope>
    <source>
        <strain evidence="1">NIES-26</strain>
    </source>
</reference>
<protein>
    <recommendedName>
        <fullName evidence="3">DUF1330 domain-containing protein</fullName>
    </recommendedName>
</protein>
<keyword evidence="2" id="KW-1185">Reference proteome</keyword>
<gene>
    <name evidence="1" type="ORF">A6770_02925</name>
</gene>
<dbReference type="AlphaFoldDB" id="A0A367QLB0"/>
<proteinExistence type="predicted"/>
<sequence>MFLQNKFLILAFQTRFVVVARFRTQSDADGYLQVIQRLMPDGKFLVVFDGNTKSESFIDCR</sequence>
<comment type="caution">
    <text evidence="1">The sequence shown here is derived from an EMBL/GenBank/DDBJ whole genome shotgun (WGS) entry which is preliminary data.</text>
</comment>
<dbReference type="EMBL" id="LXQD01000317">
    <property type="protein sequence ID" value="RCJ24839.1"/>
    <property type="molecule type" value="Genomic_DNA"/>
</dbReference>